<dbReference type="AlphaFoldDB" id="A0A645JJ60"/>
<dbReference type="EMBL" id="VSSQ01142946">
    <property type="protein sequence ID" value="MPN63466.1"/>
    <property type="molecule type" value="Genomic_DNA"/>
</dbReference>
<sequence>MNQRTIFRERCAGVDVGIEKGDACAHAAGEVNRLGNRLAGEMRTIGGNKNMAVHR</sequence>
<proteinExistence type="predicted"/>
<evidence type="ECO:0000313" key="1">
    <source>
        <dbReference type="EMBL" id="MPN63466.1"/>
    </source>
</evidence>
<protein>
    <submittedName>
        <fullName evidence="1">Uncharacterized protein</fullName>
    </submittedName>
</protein>
<organism evidence="1">
    <name type="scientific">bioreactor metagenome</name>
    <dbReference type="NCBI Taxonomy" id="1076179"/>
    <lineage>
        <taxon>unclassified sequences</taxon>
        <taxon>metagenomes</taxon>
        <taxon>ecological metagenomes</taxon>
    </lineage>
</organism>
<name>A0A645JJ60_9ZZZZ</name>
<gene>
    <name evidence="1" type="ORF">SDC9_211225</name>
</gene>
<accession>A0A645JJ60</accession>
<reference evidence="1" key="1">
    <citation type="submission" date="2019-08" db="EMBL/GenBank/DDBJ databases">
        <authorList>
            <person name="Kucharzyk K."/>
            <person name="Murdoch R.W."/>
            <person name="Higgins S."/>
            <person name="Loffler F."/>
        </authorList>
    </citation>
    <scope>NUCLEOTIDE SEQUENCE</scope>
</reference>
<comment type="caution">
    <text evidence="1">The sequence shown here is derived from an EMBL/GenBank/DDBJ whole genome shotgun (WGS) entry which is preliminary data.</text>
</comment>